<evidence type="ECO:0000313" key="2">
    <source>
        <dbReference type="EMBL" id="KIM45272.1"/>
    </source>
</evidence>
<sequence>MHSQQTTATSSRGPVETAIHEKLTTLLRPTSITVTNDSWQHRHHAAMREPGAANGETHFSVYIISNAFESKSTMQRHRMVYSALSDEFAQGLHALTLKTKTEKETAVIP</sequence>
<dbReference type="HOGENOM" id="CLU_109462_2_0_1"/>
<dbReference type="SUPFAM" id="SSF82657">
    <property type="entry name" value="BolA-like"/>
    <property type="match status" value="1"/>
</dbReference>
<dbReference type="EMBL" id="KN831772">
    <property type="protein sequence ID" value="KIM45272.1"/>
    <property type="molecule type" value="Genomic_DNA"/>
</dbReference>
<dbReference type="OrthoDB" id="411584at2759"/>
<evidence type="ECO:0008006" key="4">
    <source>
        <dbReference type="Google" id="ProtNLM"/>
    </source>
</evidence>
<gene>
    <name evidence="2" type="ORF">M413DRAFT_65985</name>
</gene>
<dbReference type="InterPro" id="IPR036065">
    <property type="entry name" value="BolA-like_sf"/>
</dbReference>
<evidence type="ECO:0000256" key="1">
    <source>
        <dbReference type="RuleBase" id="RU003860"/>
    </source>
</evidence>
<comment type="similarity">
    <text evidence="1">Belongs to the BolA/IbaG family.</text>
</comment>
<dbReference type="Pfam" id="PF01722">
    <property type="entry name" value="BolA"/>
    <property type="match status" value="1"/>
</dbReference>
<dbReference type="GO" id="GO:0044572">
    <property type="term" value="P:[4Fe-4S] cluster assembly"/>
    <property type="evidence" value="ECO:0007669"/>
    <property type="project" value="TreeGrafter"/>
</dbReference>
<dbReference type="AlphaFoldDB" id="A0A0C2YWA8"/>
<keyword evidence="3" id="KW-1185">Reference proteome</keyword>
<accession>A0A0C2YWA8</accession>
<evidence type="ECO:0000313" key="3">
    <source>
        <dbReference type="Proteomes" id="UP000053424"/>
    </source>
</evidence>
<dbReference type="PANTHER" id="PTHR46230">
    <property type="match status" value="1"/>
</dbReference>
<dbReference type="PIRSF" id="PIRSF003113">
    <property type="entry name" value="BolA"/>
    <property type="match status" value="1"/>
</dbReference>
<proteinExistence type="inferred from homology"/>
<dbReference type="Gene3D" id="3.30.300.90">
    <property type="entry name" value="BolA-like"/>
    <property type="match status" value="1"/>
</dbReference>
<dbReference type="Proteomes" id="UP000053424">
    <property type="component" value="Unassembled WGS sequence"/>
</dbReference>
<organism evidence="2 3">
    <name type="scientific">Hebeloma cylindrosporum</name>
    <dbReference type="NCBI Taxonomy" id="76867"/>
    <lineage>
        <taxon>Eukaryota</taxon>
        <taxon>Fungi</taxon>
        <taxon>Dikarya</taxon>
        <taxon>Basidiomycota</taxon>
        <taxon>Agaricomycotina</taxon>
        <taxon>Agaricomycetes</taxon>
        <taxon>Agaricomycetidae</taxon>
        <taxon>Agaricales</taxon>
        <taxon>Agaricineae</taxon>
        <taxon>Hymenogastraceae</taxon>
        <taxon>Hebeloma</taxon>
    </lineage>
</organism>
<dbReference type="InterPro" id="IPR002634">
    <property type="entry name" value="BolA"/>
</dbReference>
<dbReference type="PANTHER" id="PTHR46230:SF7">
    <property type="entry name" value="BOLA-LIKE PROTEIN 1"/>
    <property type="match status" value="1"/>
</dbReference>
<dbReference type="GO" id="GO:0005759">
    <property type="term" value="C:mitochondrial matrix"/>
    <property type="evidence" value="ECO:0007669"/>
    <property type="project" value="TreeGrafter"/>
</dbReference>
<dbReference type="STRING" id="686832.A0A0C2YWA8"/>
<protein>
    <recommendedName>
        <fullName evidence="4">Bola-like protein</fullName>
    </recommendedName>
</protein>
<reference evidence="3" key="2">
    <citation type="submission" date="2015-01" db="EMBL/GenBank/DDBJ databases">
        <title>Evolutionary Origins and Diversification of the Mycorrhizal Mutualists.</title>
        <authorList>
            <consortium name="DOE Joint Genome Institute"/>
            <consortium name="Mycorrhizal Genomics Consortium"/>
            <person name="Kohler A."/>
            <person name="Kuo A."/>
            <person name="Nagy L.G."/>
            <person name="Floudas D."/>
            <person name="Copeland A."/>
            <person name="Barry K.W."/>
            <person name="Cichocki N."/>
            <person name="Veneault-Fourrey C."/>
            <person name="LaButti K."/>
            <person name="Lindquist E.A."/>
            <person name="Lipzen A."/>
            <person name="Lundell T."/>
            <person name="Morin E."/>
            <person name="Murat C."/>
            <person name="Riley R."/>
            <person name="Ohm R."/>
            <person name="Sun H."/>
            <person name="Tunlid A."/>
            <person name="Henrissat B."/>
            <person name="Grigoriev I.V."/>
            <person name="Hibbett D.S."/>
            <person name="Martin F."/>
        </authorList>
    </citation>
    <scope>NUCLEOTIDE SEQUENCE [LARGE SCALE GENOMIC DNA]</scope>
    <source>
        <strain evidence="3">h7</strain>
    </source>
</reference>
<reference evidence="2 3" key="1">
    <citation type="submission" date="2014-04" db="EMBL/GenBank/DDBJ databases">
        <authorList>
            <consortium name="DOE Joint Genome Institute"/>
            <person name="Kuo A."/>
            <person name="Gay G."/>
            <person name="Dore J."/>
            <person name="Kohler A."/>
            <person name="Nagy L.G."/>
            <person name="Floudas D."/>
            <person name="Copeland A."/>
            <person name="Barry K.W."/>
            <person name="Cichocki N."/>
            <person name="Veneault-Fourrey C."/>
            <person name="LaButti K."/>
            <person name="Lindquist E.A."/>
            <person name="Lipzen A."/>
            <person name="Lundell T."/>
            <person name="Morin E."/>
            <person name="Murat C."/>
            <person name="Sun H."/>
            <person name="Tunlid A."/>
            <person name="Henrissat B."/>
            <person name="Grigoriev I.V."/>
            <person name="Hibbett D.S."/>
            <person name="Martin F."/>
            <person name="Nordberg H.P."/>
            <person name="Cantor M.N."/>
            <person name="Hua S.X."/>
        </authorList>
    </citation>
    <scope>NUCLEOTIDE SEQUENCE [LARGE SCALE GENOMIC DNA]</scope>
    <source>
        <strain evidence="3">h7</strain>
    </source>
</reference>
<name>A0A0C2YWA8_HEBCY</name>